<organism evidence="6 7">
    <name type="scientific">Mycobacterium angelicum</name>
    <dbReference type="NCBI Taxonomy" id="470074"/>
    <lineage>
        <taxon>Bacteria</taxon>
        <taxon>Bacillati</taxon>
        <taxon>Actinomycetota</taxon>
        <taxon>Actinomycetes</taxon>
        <taxon>Mycobacteriales</taxon>
        <taxon>Mycobacteriaceae</taxon>
        <taxon>Mycobacterium</taxon>
    </lineage>
</organism>
<dbReference type="InterPro" id="IPR036388">
    <property type="entry name" value="WH-like_DNA-bd_sf"/>
</dbReference>
<feature type="domain" description="Guanylate cyclase" evidence="5">
    <location>
        <begin position="81"/>
        <end position="113"/>
    </location>
</feature>
<dbReference type="PROSITE" id="PS50125">
    <property type="entry name" value="GUANYLATE_CYCLASE_2"/>
    <property type="match status" value="1"/>
</dbReference>
<dbReference type="PANTHER" id="PTHR47691:SF3">
    <property type="entry name" value="HTH-TYPE TRANSCRIPTIONAL REGULATOR RV0890C-RELATED"/>
    <property type="match status" value="1"/>
</dbReference>
<dbReference type="Gene3D" id="1.10.10.10">
    <property type="entry name" value="Winged helix-like DNA-binding domain superfamily/Winged helix DNA-binding domain"/>
    <property type="match status" value="1"/>
</dbReference>
<dbReference type="GO" id="GO:0006355">
    <property type="term" value="P:regulation of DNA-templated transcription"/>
    <property type="evidence" value="ECO:0007669"/>
    <property type="project" value="InterPro"/>
</dbReference>
<dbReference type="InterPro" id="IPR016032">
    <property type="entry name" value="Sig_transdc_resp-reg_C-effctor"/>
</dbReference>
<dbReference type="GO" id="GO:0004016">
    <property type="term" value="F:adenylate cyclase activity"/>
    <property type="evidence" value="ECO:0007669"/>
    <property type="project" value="UniProtKB-ARBA"/>
</dbReference>
<dbReference type="Pfam" id="PF00196">
    <property type="entry name" value="GerE"/>
    <property type="match status" value="1"/>
</dbReference>
<dbReference type="InterPro" id="IPR000792">
    <property type="entry name" value="Tscrpt_reg_LuxR_C"/>
</dbReference>
<evidence type="ECO:0000259" key="5">
    <source>
        <dbReference type="PROSITE" id="PS50125"/>
    </source>
</evidence>
<keyword evidence="7" id="KW-1185">Reference proteome</keyword>
<dbReference type="OrthoDB" id="4624147at2"/>
<dbReference type="Gene3D" id="1.25.40.10">
    <property type="entry name" value="Tetratricopeptide repeat domain"/>
    <property type="match status" value="1"/>
</dbReference>
<dbReference type="CDD" id="cd07302">
    <property type="entry name" value="CHD"/>
    <property type="match status" value="1"/>
</dbReference>
<proteinExistence type="predicted"/>
<dbReference type="Pfam" id="PF25872">
    <property type="entry name" value="HTH_77"/>
    <property type="match status" value="1"/>
</dbReference>
<dbReference type="InterPro" id="IPR011990">
    <property type="entry name" value="TPR-like_helical_dom_sf"/>
</dbReference>
<keyword evidence="3" id="KW-0804">Transcription</keyword>
<keyword evidence="1" id="KW-0805">Transcription regulation</keyword>
<dbReference type="Gene3D" id="3.40.50.300">
    <property type="entry name" value="P-loop containing nucleotide triphosphate hydrolases"/>
    <property type="match status" value="1"/>
</dbReference>
<protein>
    <submittedName>
        <fullName evidence="6">LuxR family transcriptional regulator</fullName>
    </submittedName>
</protein>
<comment type="caution">
    <text evidence="6">The sequence shown here is derived from an EMBL/GenBank/DDBJ whole genome shotgun (WGS) entry which is preliminary data.</text>
</comment>
<dbReference type="GO" id="GO:0003677">
    <property type="term" value="F:DNA binding"/>
    <property type="evidence" value="ECO:0007669"/>
    <property type="project" value="UniProtKB-KW"/>
</dbReference>
<accession>A0A1W9ZKK1</accession>
<evidence type="ECO:0000256" key="1">
    <source>
        <dbReference type="ARBA" id="ARBA00023015"/>
    </source>
</evidence>
<evidence type="ECO:0000256" key="2">
    <source>
        <dbReference type="ARBA" id="ARBA00023125"/>
    </source>
</evidence>
<dbReference type="InterPro" id="IPR058852">
    <property type="entry name" value="HTH_77"/>
</dbReference>
<dbReference type="InterPro" id="IPR027417">
    <property type="entry name" value="P-loop_NTPase"/>
</dbReference>
<dbReference type="PANTHER" id="PTHR47691">
    <property type="entry name" value="REGULATOR-RELATED"/>
    <property type="match status" value="1"/>
</dbReference>
<dbReference type="InterPro" id="IPR001054">
    <property type="entry name" value="A/G_cyclase"/>
</dbReference>
<evidence type="ECO:0000313" key="6">
    <source>
        <dbReference type="EMBL" id="ORA17245.1"/>
    </source>
</evidence>
<dbReference type="SUPFAM" id="SSF55073">
    <property type="entry name" value="Nucleotide cyclase"/>
    <property type="match status" value="1"/>
</dbReference>
<dbReference type="SMART" id="SM00421">
    <property type="entry name" value="HTH_LUXR"/>
    <property type="match status" value="1"/>
</dbReference>
<evidence type="ECO:0000256" key="3">
    <source>
        <dbReference type="ARBA" id="ARBA00023163"/>
    </source>
</evidence>
<evidence type="ECO:0000313" key="7">
    <source>
        <dbReference type="Proteomes" id="UP000192284"/>
    </source>
</evidence>
<dbReference type="PROSITE" id="PS50043">
    <property type="entry name" value="HTH_LUXR_2"/>
    <property type="match status" value="1"/>
</dbReference>
<dbReference type="CDD" id="cd06170">
    <property type="entry name" value="LuxR_C_like"/>
    <property type="match status" value="1"/>
</dbReference>
<name>A0A1W9ZKK1_MYCAN</name>
<dbReference type="SUPFAM" id="SSF46894">
    <property type="entry name" value="C-terminal effector domain of the bipartite response regulators"/>
    <property type="match status" value="1"/>
</dbReference>
<dbReference type="PROSITE" id="PS00622">
    <property type="entry name" value="HTH_LUXR_1"/>
    <property type="match status" value="1"/>
</dbReference>
<dbReference type="InterPro" id="IPR029787">
    <property type="entry name" value="Nucleotide_cyclase"/>
</dbReference>
<dbReference type="GO" id="GO:0035556">
    <property type="term" value="P:intracellular signal transduction"/>
    <property type="evidence" value="ECO:0007669"/>
    <property type="project" value="InterPro"/>
</dbReference>
<reference evidence="6 7" key="1">
    <citation type="submission" date="2017-02" db="EMBL/GenBank/DDBJ databases">
        <title>The new phylogeny of genus Mycobacterium.</title>
        <authorList>
            <person name="Tortoli E."/>
            <person name="Trovato A."/>
            <person name="Cirillo D.M."/>
        </authorList>
    </citation>
    <scope>NUCLEOTIDE SEQUENCE [LARGE SCALE GENOMIC DNA]</scope>
    <source>
        <strain evidence="6 7">DSM 45057</strain>
    </source>
</reference>
<gene>
    <name evidence="6" type="ORF">BST12_19840</name>
</gene>
<dbReference type="FunFam" id="1.10.10.10:FF:000553">
    <property type="entry name" value="Transcriptional regulator, LuxR family"/>
    <property type="match status" value="1"/>
</dbReference>
<dbReference type="GO" id="GO:0009190">
    <property type="term" value="P:cyclic nucleotide biosynthetic process"/>
    <property type="evidence" value="ECO:0007669"/>
    <property type="project" value="InterPro"/>
</dbReference>
<evidence type="ECO:0000259" key="4">
    <source>
        <dbReference type="PROSITE" id="PS50043"/>
    </source>
</evidence>
<dbReference type="Gene3D" id="3.30.70.1230">
    <property type="entry name" value="Nucleotide cyclase"/>
    <property type="match status" value="1"/>
</dbReference>
<dbReference type="PRINTS" id="PR00038">
    <property type="entry name" value="HTHLUXR"/>
</dbReference>
<dbReference type="EMBL" id="MVHE01000040">
    <property type="protein sequence ID" value="ORA17245.1"/>
    <property type="molecule type" value="Genomic_DNA"/>
</dbReference>
<dbReference type="SUPFAM" id="SSF52540">
    <property type="entry name" value="P-loop containing nucleoside triphosphate hydrolases"/>
    <property type="match status" value="1"/>
</dbReference>
<keyword evidence="2" id="KW-0238">DNA-binding</keyword>
<dbReference type="FunFam" id="3.40.50.300:FF:001702">
    <property type="entry name" value="Transcriptional regulator, LuxR family"/>
    <property type="match status" value="1"/>
</dbReference>
<feature type="domain" description="HTH luxR-type" evidence="4">
    <location>
        <begin position="1013"/>
        <end position="1078"/>
    </location>
</feature>
<dbReference type="PRINTS" id="PR00364">
    <property type="entry name" value="DISEASERSIST"/>
</dbReference>
<dbReference type="Proteomes" id="UP000192284">
    <property type="component" value="Unassembled WGS sequence"/>
</dbReference>
<dbReference type="SUPFAM" id="SSF48452">
    <property type="entry name" value="TPR-like"/>
    <property type="match status" value="1"/>
</dbReference>
<sequence>MCVSEFLPTSRPLPPVTLLLADAECSTPLARLDRMAAEIIAANDGVGPVKLGDENGFVAMFPRTTDALACAIDLQQAPLAPVQLRVAVHTGEVQAGHSGDYSGPTLHRAARLRELAHGGQIVVSGTTHDLVVDQLPADVWLTDLGTHRLRDLPRPERVAQLCHPDLRVEFPPLHDLNIVAPHGVPAQLTRFVGRSEQITDVRKFLADNRLVTMAGAGGVGKTRLAVQIAAQSAAEFGGGAWFVDLAPVSDPEVVPVAVLRALDLPDQPGRTALDTLVRFLGDRDVLMVLDNCEHLIDACAALTGELLGACPRLTILATSRAPIGVPGELTWRVPSLSLADEAIELFVDRARLARPDFSISAADTAAVADICGRLDGLPLGIELAAAAVRVMSLTEILDGLRHRFRLLTGDGPTALRRRQTLGASVDWSHALLSEPERVLFRRLAAFSGGFDLEAARVVCGDDDLAPQLVIDQLTRLVDKSLVVAEVAGDRTRYRMLETVRHYATDKLRESADAEAVRARHRDHYTQMAALLDNPSDGDHQRRIEQVEIEIDNLRAAFACSREDGEVQAALELTSSLQPLWLTRGRIQEGLAWFDAVLTDQNARPGDVSAVVRGRALADKASLDASRSIHDNLDQAQQAVAIARDIDDPALLARALTACGAISSYSAEAARPYLAEAIGIARELGDRWRLTQILTWQAYGAFYAGDPVQAYAASQEGRELGEAIGDRFHARSCRWTLGLAQMMKGALPDAITQFRAVTGDADAAHDALFSWGSRLALANALALHGDTHAAMGAANASLAAASDLWPFNEGFSYAVLATAAVAAGDVPAAAQASAAAQQLLGEQGELAATVTNPMAEIALAQGDLVAAGVSAEHEVSVSAGWHLARALTTRARIAIAKGEPEQAERDAHKALACAAEYEAHSAIPDVLECLGRLAADGLSYRDAVRLFGAANEFRRQMGVVRFKIYDADYEAMATALRNAMGQQDFDSAWAEGAGLSVDEAVAYVRRGRGERKRPSSGWASLTPTERDVVRLVADGLANNEIAARLFVSRRTVQTHLTHVYAKLGLTSRVQLAHEGASRS</sequence>
<dbReference type="AlphaFoldDB" id="A0A1W9ZKK1"/>